<name>Q13GA6_PARXL</name>
<organism evidence="2 3">
    <name type="scientific">Paraburkholderia xenovorans (strain LB400)</name>
    <dbReference type="NCBI Taxonomy" id="266265"/>
    <lineage>
        <taxon>Bacteria</taxon>
        <taxon>Pseudomonadati</taxon>
        <taxon>Pseudomonadota</taxon>
        <taxon>Betaproteobacteria</taxon>
        <taxon>Burkholderiales</taxon>
        <taxon>Burkholderiaceae</taxon>
        <taxon>Paraburkholderia</taxon>
    </lineage>
</organism>
<sequence length="118" mass="12590">MPRRPRTIHRGVAPAKTPTASCASSCPKARTNSTLLPTACTAGLAPLTPFHSPVEVFASTPASAAQLNIRKISSVLRFSLETVLRLGPQSGRYQLANFFNSHAVTRSPDALFQGMELA</sequence>
<gene>
    <name evidence="2" type="ORF">Bxe_C1010</name>
</gene>
<feature type="region of interest" description="Disordered" evidence="1">
    <location>
        <begin position="1"/>
        <end position="24"/>
    </location>
</feature>
<evidence type="ECO:0000313" key="2">
    <source>
        <dbReference type="EMBL" id="ABE36883.1"/>
    </source>
</evidence>
<dbReference type="KEGG" id="bxe:Bxe_C1010"/>
<reference evidence="2 3" key="1">
    <citation type="journal article" date="2006" name="Proc. Natl. Acad. Sci. U.S.A.">
        <title>Burkholderia xenovorans LB400 harbors a multi-replicon, 9.73-Mbp genome shaped for versatility.</title>
        <authorList>
            <person name="Chain P.S."/>
            <person name="Denef V.J."/>
            <person name="Konstantinidis K.T."/>
            <person name="Vergez L.M."/>
            <person name="Agullo L."/>
            <person name="Reyes V.L."/>
            <person name="Hauser L."/>
            <person name="Cordova M."/>
            <person name="Gomez L."/>
            <person name="Gonzalez M."/>
            <person name="Land M."/>
            <person name="Lao V."/>
            <person name="Larimer F."/>
            <person name="LiPuma J.J."/>
            <person name="Mahenthiralingam E."/>
            <person name="Malfatti S.A."/>
            <person name="Marx C.J."/>
            <person name="Parnell J.J."/>
            <person name="Ramette A."/>
            <person name="Richardson P."/>
            <person name="Seeger M."/>
            <person name="Smith D."/>
            <person name="Spilker T."/>
            <person name="Sul W.J."/>
            <person name="Tsoi T.V."/>
            <person name="Ulrich L.E."/>
            <person name="Zhulin I.B."/>
            <person name="Tiedje J.M."/>
        </authorList>
    </citation>
    <scope>NUCLEOTIDE SEQUENCE [LARGE SCALE GENOMIC DNA]</scope>
    <source>
        <strain evidence="2 3">LB400</strain>
    </source>
</reference>
<dbReference type="AlphaFoldDB" id="Q13GA6"/>
<evidence type="ECO:0000313" key="3">
    <source>
        <dbReference type="Proteomes" id="UP000001817"/>
    </source>
</evidence>
<proteinExistence type="predicted"/>
<accession>Q13GA6</accession>
<keyword evidence="3" id="KW-1185">Reference proteome</keyword>
<evidence type="ECO:0000256" key="1">
    <source>
        <dbReference type="SAM" id="MobiDB-lite"/>
    </source>
</evidence>
<protein>
    <submittedName>
        <fullName evidence="2">Uncharacterized protein</fullName>
    </submittedName>
</protein>
<dbReference type="Proteomes" id="UP000001817">
    <property type="component" value="Chromosome 3"/>
</dbReference>
<dbReference type="EMBL" id="CP000272">
    <property type="protein sequence ID" value="ABE36883.1"/>
    <property type="molecule type" value="Genomic_DNA"/>
</dbReference>